<organism evidence="2 3">
    <name type="scientific">Bacteroides caecicola</name>
    <dbReference type="NCBI Taxonomy" id="1462569"/>
    <lineage>
        <taxon>Bacteria</taxon>
        <taxon>Pseudomonadati</taxon>
        <taxon>Bacteroidota</taxon>
        <taxon>Bacteroidia</taxon>
        <taxon>Bacteroidales</taxon>
        <taxon>Bacteroidaceae</taxon>
        <taxon>Bacteroides</taxon>
    </lineage>
</organism>
<evidence type="ECO:0000256" key="1">
    <source>
        <dbReference type="SAM" id="MobiDB-lite"/>
    </source>
</evidence>
<protein>
    <recommendedName>
        <fullName evidence="4">Lipoprotein</fullName>
    </recommendedName>
</protein>
<gene>
    <name evidence="2" type="ORF">H6A24_06030</name>
</gene>
<dbReference type="EMBL" id="JACJKJ010000005">
    <property type="protein sequence ID" value="MBM6806058.1"/>
    <property type="molecule type" value="Genomic_DNA"/>
</dbReference>
<feature type="region of interest" description="Disordered" evidence="1">
    <location>
        <begin position="187"/>
        <end position="217"/>
    </location>
</feature>
<reference evidence="2 3" key="1">
    <citation type="journal article" date="2021" name="Sci. Rep.">
        <title>The distribution of antibiotic resistance genes in chicken gut microbiota commensals.</title>
        <authorList>
            <person name="Juricova H."/>
            <person name="Matiasovicova J."/>
            <person name="Kubasova T."/>
            <person name="Cejkova D."/>
            <person name="Rychlik I."/>
        </authorList>
    </citation>
    <scope>NUCLEOTIDE SEQUENCE [LARGE SCALE GENOMIC DNA]</scope>
    <source>
        <strain evidence="2 3">An768</strain>
    </source>
</reference>
<dbReference type="Proteomes" id="UP000782117">
    <property type="component" value="Unassembled WGS sequence"/>
</dbReference>
<name>A0ABS2F7L7_9BACE</name>
<evidence type="ECO:0000313" key="3">
    <source>
        <dbReference type="Proteomes" id="UP000782117"/>
    </source>
</evidence>
<keyword evidence="3" id="KW-1185">Reference proteome</keyword>
<sequence length="352" mass="37690">MIVTIACLSSCSDFDKTNEFVLSDTSQKSVETFSALNDSLMSLPHQGNYVMTRWGWGNFKRGIALAGADFAGACGGVVAAKGAAAAFGLATGGTGALITLGVAGLLCGASASILAESDLPQAVSANDVATECAVLYQTTSSVFEETSTSTSINYIELEFPAEYEYLNVLGGMHNYFVEQVKSTSATPSVNSLDIPVSPVDPGDPDTPEGPVGPNDPIPGATTVAVSQGTMEMVSAEEYEQCKESIRLNETYTESANQILVDVVNSCDENGFDSNKFWESCSVDISANEEVVQRYYSDILSEYVESMEDVIMVANEYIRTIDSMTTITADEKENLFLMIAVSVNSIYYWSNHL</sequence>
<proteinExistence type="predicted"/>
<accession>A0ABS2F7L7</accession>
<comment type="caution">
    <text evidence="2">The sequence shown here is derived from an EMBL/GenBank/DDBJ whole genome shotgun (WGS) entry which is preliminary data.</text>
</comment>
<dbReference type="RefSeq" id="WP_204499768.1">
    <property type="nucleotide sequence ID" value="NZ_JACJKJ010000005.1"/>
</dbReference>
<evidence type="ECO:0000313" key="2">
    <source>
        <dbReference type="EMBL" id="MBM6806058.1"/>
    </source>
</evidence>
<evidence type="ECO:0008006" key="4">
    <source>
        <dbReference type="Google" id="ProtNLM"/>
    </source>
</evidence>